<dbReference type="EMBL" id="KZ504237">
    <property type="protein sequence ID" value="PKU62830.1"/>
    <property type="molecule type" value="Genomic_DNA"/>
</dbReference>
<reference evidence="1 2" key="2">
    <citation type="journal article" date="2017" name="Nature">
        <title>The Apostasia genome and the evolution of orchids.</title>
        <authorList>
            <person name="Zhang G.Q."/>
            <person name="Liu K.W."/>
            <person name="Li Z."/>
            <person name="Lohaus R."/>
            <person name="Hsiao Y.Y."/>
            <person name="Niu S.C."/>
            <person name="Wang J.Y."/>
            <person name="Lin Y.C."/>
            <person name="Xu Q."/>
            <person name="Chen L.J."/>
            <person name="Yoshida K."/>
            <person name="Fujiwara S."/>
            <person name="Wang Z.W."/>
            <person name="Zhang Y.Q."/>
            <person name="Mitsuda N."/>
            <person name="Wang M."/>
            <person name="Liu G.H."/>
            <person name="Pecoraro L."/>
            <person name="Huang H.X."/>
            <person name="Xiao X.J."/>
            <person name="Lin M."/>
            <person name="Wu X.Y."/>
            <person name="Wu W.L."/>
            <person name="Chen Y.Y."/>
            <person name="Chang S.B."/>
            <person name="Sakamoto S."/>
            <person name="Ohme-Takagi M."/>
            <person name="Yagi M."/>
            <person name="Zeng S.J."/>
            <person name="Shen C.Y."/>
            <person name="Yeh C.M."/>
            <person name="Luo Y.B."/>
            <person name="Tsai W.C."/>
            <person name="Van de Peer Y."/>
            <person name="Liu Z.J."/>
        </authorList>
    </citation>
    <scope>NUCLEOTIDE SEQUENCE [LARGE SCALE GENOMIC DNA]</scope>
    <source>
        <tissue evidence="1">The whole plant</tissue>
    </source>
</reference>
<organism evidence="1 2">
    <name type="scientific">Dendrobium catenatum</name>
    <dbReference type="NCBI Taxonomy" id="906689"/>
    <lineage>
        <taxon>Eukaryota</taxon>
        <taxon>Viridiplantae</taxon>
        <taxon>Streptophyta</taxon>
        <taxon>Embryophyta</taxon>
        <taxon>Tracheophyta</taxon>
        <taxon>Spermatophyta</taxon>
        <taxon>Magnoliopsida</taxon>
        <taxon>Liliopsida</taxon>
        <taxon>Asparagales</taxon>
        <taxon>Orchidaceae</taxon>
        <taxon>Epidendroideae</taxon>
        <taxon>Malaxideae</taxon>
        <taxon>Dendrobiinae</taxon>
        <taxon>Dendrobium</taxon>
    </lineage>
</organism>
<protein>
    <submittedName>
        <fullName evidence="1">Putative mitochondrial protein</fullName>
    </submittedName>
</protein>
<dbReference type="CDD" id="cd09272">
    <property type="entry name" value="RNase_HI_RT_Ty1"/>
    <property type="match status" value="1"/>
</dbReference>
<dbReference type="PANTHER" id="PTHR11439:SF461">
    <property type="entry name" value="OS10G0432200 PROTEIN"/>
    <property type="match status" value="1"/>
</dbReference>
<sequence>MHKPTNADYTALKRLLRYVQGTLHFGLPLSAGSLQLTAYSDADWASDSLDRKSITGFCIFLGKSLISWCVKKQITVAKSSTEAEYRALASATSDLIWLRRLLLDFHIQQPLPTPLYCDNTSALALALNPVFHARTKHLKLITNLSGSTLTTRKFQSNISAPLTNQLISSPNHYQFIDFKNFEPN</sequence>
<dbReference type="AlphaFoldDB" id="A0A2I0VHE7"/>
<accession>A0A2I0VHE7</accession>
<reference evidence="1 2" key="1">
    <citation type="journal article" date="2016" name="Sci. Rep.">
        <title>The Dendrobium catenatum Lindl. genome sequence provides insights into polysaccharide synthase, floral development and adaptive evolution.</title>
        <authorList>
            <person name="Zhang G.Q."/>
            <person name="Xu Q."/>
            <person name="Bian C."/>
            <person name="Tsai W.C."/>
            <person name="Yeh C.M."/>
            <person name="Liu K.W."/>
            <person name="Yoshida K."/>
            <person name="Zhang L.S."/>
            <person name="Chang S.B."/>
            <person name="Chen F."/>
            <person name="Shi Y."/>
            <person name="Su Y.Y."/>
            <person name="Zhang Y.Q."/>
            <person name="Chen L.J."/>
            <person name="Yin Y."/>
            <person name="Lin M."/>
            <person name="Huang H."/>
            <person name="Deng H."/>
            <person name="Wang Z.W."/>
            <person name="Zhu S.L."/>
            <person name="Zhao X."/>
            <person name="Deng C."/>
            <person name="Niu S.C."/>
            <person name="Huang J."/>
            <person name="Wang M."/>
            <person name="Liu G.H."/>
            <person name="Yang H.J."/>
            <person name="Xiao X.J."/>
            <person name="Hsiao Y.Y."/>
            <person name="Wu W.L."/>
            <person name="Chen Y.Y."/>
            <person name="Mitsuda N."/>
            <person name="Ohme-Takagi M."/>
            <person name="Luo Y.B."/>
            <person name="Van de Peer Y."/>
            <person name="Liu Z.J."/>
        </authorList>
    </citation>
    <scope>NUCLEOTIDE SEQUENCE [LARGE SCALE GENOMIC DNA]</scope>
    <source>
        <tissue evidence="1">The whole plant</tissue>
    </source>
</reference>
<name>A0A2I0VHE7_9ASPA</name>
<keyword evidence="2" id="KW-1185">Reference proteome</keyword>
<dbReference type="Proteomes" id="UP000233837">
    <property type="component" value="Unassembled WGS sequence"/>
</dbReference>
<dbReference type="PANTHER" id="PTHR11439">
    <property type="entry name" value="GAG-POL-RELATED RETROTRANSPOSON"/>
    <property type="match status" value="1"/>
</dbReference>
<evidence type="ECO:0000313" key="1">
    <source>
        <dbReference type="EMBL" id="PKU62830.1"/>
    </source>
</evidence>
<evidence type="ECO:0000313" key="2">
    <source>
        <dbReference type="Proteomes" id="UP000233837"/>
    </source>
</evidence>
<gene>
    <name evidence="1" type="ORF">MA16_Dca028213</name>
</gene>
<proteinExistence type="predicted"/>